<keyword evidence="1" id="KW-0175">Coiled coil</keyword>
<dbReference type="Proteomes" id="UP000022311">
    <property type="component" value="Unassembled WGS sequence"/>
</dbReference>
<gene>
    <name evidence="2" type="ORF">HMPREF1563_2829</name>
</gene>
<name>A0AAV3M9J3_9GAMM</name>
<protein>
    <submittedName>
        <fullName evidence="2">Uncharacterized protein</fullName>
    </submittedName>
</protein>
<dbReference type="EMBL" id="JALD01000024">
    <property type="protein sequence ID" value="EUD12403.1"/>
    <property type="molecule type" value="Genomic_DNA"/>
</dbReference>
<evidence type="ECO:0000313" key="2">
    <source>
        <dbReference type="EMBL" id="EUD12403.1"/>
    </source>
</evidence>
<reference evidence="2 3" key="1">
    <citation type="submission" date="2014-01" db="EMBL/GenBank/DDBJ databases">
        <authorList>
            <person name="Durkin A.S."/>
            <person name="McCorrison J."/>
            <person name="Torralba M."/>
            <person name="Gillis M."/>
            <person name="Haft D.H."/>
            <person name="Methe B."/>
            <person name="Sutton G."/>
            <person name="Nelson K.E."/>
        </authorList>
    </citation>
    <scope>NUCLEOTIDE SEQUENCE [LARGE SCALE GENOMIC DNA]</scope>
    <source>
        <strain evidence="2 3">205/92</strain>
    </source>
</reference>
<sequence length="542" mass="59295">MASVSQNLKATVSFGGKISSSWRRSASDLRKDLQDVERQSTRLKQEQVKLTAEIKRQKLAGASVKDLKKQYAALTREIHQADTAQAKLNTQLAKSERLDSFKGIGRTLAGRGVNLAKGVGIAIGGGMVASGAAALFTPAIANAETAEQVGLATSYGVDTQTFMQWDSLAKQYGMNGENIGDLFEEYLHKAGEFKQLGEQTALTEAFETLGIKDFELGALSDIAQFEKIIDKALSLEDESKASFALDALLGGEASKLLMLIKRSGKSFDELMREQRKYNLVTKEGADGALKGHRALMDLRTVFSSSIAEISGQLGEELSPTISAMTDDLAAWMRGGGITNIKSFVTDTVFPALKGFGQGVIFVGKVIHAVAKKLAWLLPDERQEQRNLLEMMGQTNNFDVIRRAAEEKGQGEWLDQQLKNNPDLHKDVLQAYIEAKRNRFFLDDEMFKQATEKYLTPESAEFSFPSRSTDNGEWASAMSDLLQGNGSSSSTSMTDNRRYTYQIEVNAAPGQSPESVAEAILAKAKRNDVFNGHNALQDGGDLW</sequence>
<evidence type="ECO:0000256" key="1">
    <source>
        <dbReference type="SAM" id="Coils"/>
    </source>
</evidence>
<dbReference type="RefSeq" id="WP_036960122.1">
    <property type="nucleotide sequence ID" value="NZ_JALD01000024.1"/>
</dbReference>
<proteinExistence type="predicted"/>
<organism evidence="2 3">
    <name type="scientific">Providencia alcalifaciens 205/92</name>
    <dbReference type="NCBI Taxonomy" id="1256988"/>
    <lineage>
        <taxon>Bacteria</taxon>
        <taxon>Pseudomonadati</taxon>
        <taxon>Pseudomonadota</taxon>
        <taxon>Gammaproteobacteria</taxon>
        <taxon>Enterobacterales</taxon>
        <taxon>Morganellaceae</taxon>
        <taxon>Providencia</taxon>
    </lineage>
</organism>
<feature type="coiled-coil region" evidence="1">
    <location>
        <begin position="26"/>
        <end position="84"/>
    </location>
</feature>
<evidence type="ECO:0000313" key="3">
    <source>
        <dbReference type="Proteomes" id="UP000022311"/>
    </source>
</evidence>
<comment type="caution">
    <text evidence="2">The sequence shown here is derived from an EMBL/GenBank/DDBJ whole genome shotgun (WGS) entry which is preliminary data.</text>
</comment>
<accession>A0AAV3M9J3</accession>
<dbReference type="AlphaFoldDB" id="A0AAV3M9J3"/>